<sequence>MISRKCASCFIRKQSTSVWLKRRWKMSETRIFDKIDFGVLSDLLVQEDIRDINCLNHNEIWVTSNHHGHYRLTDRSIQETEINRIANQVANKMEKEFNPGSPCLEGDIHDADLDLRVSAIHEELSVSGVTLALRKVSRASMLSEDYLVESGFITRPALQFLIRCIRYRCNMIFVGETGSGKTEFLKFLATYIPVDQRIVTIEDSLEFNIKEIHPEASCSAFRVRPGFDYSAIIAMALRQNVNWILLQEARGKEVDDLLDAMSTGHTVLTTMHTRGADTVTTRIKQMMKNDAESMSSLEMRVYSLVDLVVHLKKETGKQGIVRSVDEIIEYLYDPKSRQCTQHVLYRARTGRLNRCSPELQRRLGMTETKEKKSCAE</sequence>
<comment type="similarity">
    <text evidence="1">Belongs to the GSP E family.</text>
</comment>
<name>A0A412G4F4_9FIRM</name>
<evidence type="ECO:0000313" key="3">
    <source>
        <dbReference type="EMBL" id="RGR75540.1"/>
    </source>
</evidence>
<dbReference type="Gene3D" id="3.40.50.300">
    <property type="entry name" value="P-loop containing nucleotide triphosphate hydrolases"/>
    <property type="match status" value="1"/>
</dbReference>
<feature type="domain" description="Bacterial type II secretion system protein E" evidence="2">
    <location>
        <begin position="107"/>
        <end position="350"/>
    </location>
</feature>
<dbReference type="GO" id="GO:0016887">
    <property type="term" value="F:ATP hydrolysis activity"/>
    <property type="evidence" value="ECO:0007669"/>
    <property type="project" value="InterPro"/>
</dbReference>
<evidence type="ECO:0000259" key="2">
    <source>
        <dbReference type="Pfam" id="PF00437"/>
    </source>
</evidence>
<dbReference type="PANTHER" id="PTHR30486">
    <property type="entry name" value="TWITCHING MOTILITY PROTEIN PILT"/>
    <property type="match status" value="1"/>
</dbReference>
<dbReference type="InterPro" id="IPR001482">
    <property type="entry name" value="T2SS/T4SS_dom"/>
</dbReference>
<dbReference type="SUPFAM" id="SSF52540">
    <property type="entry name" value="P-loop containing nucleoside triphosphate hydrolases"/>
    <property type="match status" value="1"/>
</dbReference>
<dbReference type="InterPro" id="IPR050921">
    <property type="entry name" value="T4SS_GSP_E_ATPase"/>
</dbReference>
<dbReference type="CDD" id="cd01130">
    <property type="entry name" value="VirB11-like_ATPase"/>
    <property type="match status" value="1"/>
</dbReference>
<keyword evidence="4" id="KW-1185">Reference proteome</keyword>
<organism evidence="3 4">
    <name type="scientific">Holdemania filiformis</name>
    <dbReference type="NCBI Taxonomy" id="61171"/>
    <lineage>
        <taxon>Bacteria</taxon>
        <taxon>Bacillati</taxon>
        <taxon>Bacillota</taxon>
        <taxon>Erysipelotrichia</taxon>
        <taxon>Erysipelotrichales</taxon>
        <taxon>Erysipelotrichaceae</taxon>
        <taxon>Holdemania</taxon>
    </lineage>
</organism>
<dbReference type="PANTHER" id="PTHR30486:SF6">
    <property type="entry name" value="TYPE IV PILUS RETRACTATION ATPASE PILT"/>
    <property type="match status" value="1"/>
</dbReference>
<evidence type="ECO:0000313" key="4">
    <source>
        <dbReference type="Proteomes" id="UP000284178"/>
    </source>
</evidence>
<dbReference type="Pfam" id="PF00437">
    <property type="entry name" value="T2SSE"/>
    <property type="match status" value="1"/>
</dbReference>
<dbReference type="Proteomes" id="UP000284178">
    <property type="component" value="Unassembled WGS sequence"/>
</dbReference>
<gene>
    <name evidence="3" type="ORF">DWY25_04710</name>
</gene>
<evidence type="ECO:0000256" key="1">
    <source>
        <dbReference type="ARBA" id="ARBA00006611"/>
    </source>
</evidence>
<reference evidence="3 4" key="1">
    <citation type="submission" date="2018-08" db="EMBL/GenBank/DDBJ databases">
        <title>A genome reference for cultivated species of the human gut microbiota.</title>
        <authorList>
            <person name="Zou Y."/>
            <person name="Xue W."/>
            <person name="Luo G."/>
        </authorList>
    </citation>
    <scope>NUCLEOTIDE SEQUENCE [LARGE SCALE GENOMIC DNA]</scope>
    <source>
        <strain evidence="3 4">AF24-29</strain>
    </source>
</reference>
<dbReference type="AlphaFoldDB" id="A0A412G4F4"/>
<dbReference type="EMBL" id="QRUP01000004">
    <property type="protein sequence ID" value="RGR75540.1"/>
    <property type="molecule type" value="Genomic_DNA"/>
</dbReference>
<dbReference type="Gene3D" id="3.30.450.380">
    <property type="match status" value="1"/>
</dbReference>
<dbReference type="InterPro" id="IPR027417">
    <property type="entry name" value="P-loop_NTPase"/>
</dbReference>
<proteinExistence type="inferred from homology"/>
<accession>A0A412G4F4</accession>
<protein>
    <submittedName>
        <fullName evidence="3">CpaF family protein</fullName>
    </submittedName>
</protein>
<comment type="caution">
    <text evidence="3">The sequence shown here is derived from an EMBL/GenBank/DDBJ whole genome shotgun (WGS) entry which is preliminary data.</text>
</comment>